<name>A0A381U379_9ZZZZ</name>
<proteinExistence type="predicted"/>
<evidence type="ECO:0000259" key="1">
    <source>
        <dbReference type="Pfam" id="PF01425"/>
    </source>
</evidence>
<protein>
    <recommendedName>
        <fullName evidence="1">Amidase domain-containing protein</fullName>
    </recommendedName>
</protein>
<dbReference type="Pfam" id="PF01425">
    <property type="entry name" value="Amidase"/>
    <property type="match status" value="1"/>
</dbReference>
<dbReference type="AlphaFoldDB" id="A0A381U379"/>
<evidence type="ECO:0000313" key="2">
    <source>
        <dbReference type="EMBL" id="SVA22696.1"/>
    </source>
</evidence>
<dbReference type="PANTHER" id="PTHR11895:SF151">
    <property type="entry name" value="GLUTAMYL-TRNA(GLN) AMIDOTRANSFERASE SUBUNIT A"/>
    <property type="match status" value="1"/>
</dbReference>
<dbReference type="InterPro" id="IPR036928">
    <property type="entry name" value="AS_sf"/>
</dbReference>
<dbReference type="InterPro" id="IPR023631">
    <property type="entry name" value="Amidase_dom"/>
</dbReference>
<dbReference type="PROSITE" id="PS00571">
    <property type="entry name" value="AMIDASES"/>
    <property type="match status" value="1"/>
</dbReference>
<reference evidence="2" key="1">
    <citation type="submission" date="2018-05" db="EMBL/GenBank/DDBJ databases">
        <authorList>
            <person name="Lanie J.A."/>
            <person name="Ng W.-L."/>
            <person name="Kazmierczak K.M."/>
            <person name="Andrzejewski T.M."/>
            <person name="Davidsen T.M."/>
            <person name="Wayne K.J."/>
            <person name="Tettelin H."/>
            <person name="Glass J.I."/>
            <person name="Rusch D."/>
            <person name="Podicherti R."/>
            <person name="Tsui H.-C.T."/>
            <person name="Winkler M.E."/>
        </authorList>
    </citation>
    <scope>NUCLEOTIDE SEQUENCE</scope>
</reference>
<dbReference type="Gene3D" id="3.90.1300.10">
    <property type="entry name" value="Amidase signature (AS) domain"/>
    <property type="match status" value="1"/>
</dbReference>
<dbReference type="PANTHER" id="PTHR11895">
    <property type="entry name" value="TRANSAMIDASE"/>
    <property type="match status" value="1"/>
</dbReference>
<dbReference type="SUPFAM" id="SSF75304">
    <property type="entry name" value="Amidase signature (AS) enzymes"/>
    <property type="match status" value="1"/>
</dbReference>
<accession>A0A381U379</accession>
<sequence>MEDITKLNLHQTRDALIKKQFSCKELIASHVKEMESSRPLNLFITETIDHAIKSAEISDNNIKNKKLRNLEGLPFGIKDMFCTKDIKTTASSKMLSNFIPPYESTVTKNLWNDGAILLGKLNNDEFAMGSSNETSFFGPTKNPWKSNDSKNYIVPGGSSGGSAAAVAANVGVASIGTDTGGSLRQPASFTGTVGFKPTYGRCSRWGIIAFASSLDQAGTITKNVKDSAIVLNSICSYDPKDSTSSNKTIPDFEKSLEKSVKGKKVGIPKEFYQEGITEEILNLWDNGKKWLKESGAEIVDISLPNIKYALPCYYIIAPA</sequence>
<dbReference type="EMBL" id="UINC01005654">
    <property type="protein sequence ID" value="SVA22696.1"/>
    <property type="molecule type" value="Genomic_DNA"/>
</dbReference>
<dbReference type="InterPro" id="IPR000120">
    <property type="entry name" value="Amidase"/>
</dbReference>
<organism evidence="2">
    <name type="scientific">marine metagenome</name>
    <dbReference type="NCBI Taxonomy" id="408172"/>
    <lineage>
        <taxon>unclassified sequences</taxon>
        <taxon>metagenomes</taxon>
        <taxon>ecological metagenomes</taxon>
    </lineage>
</organism>
<dbReference type="InterPro" id="IPR020556">
    <property type="entry name" value="Amidase_CS"/>
</dbReference>
<feature type="domain" description="Amidase" evidence="1">
    <location>
        <begin position="27"/>
        <end position="318"/>
    </location>
</feature>
<dbReference type="GO" id="GO:0003824">
    <property type="term" value="F:catalytic activity"/>
    <property type="evidence" value="ECO:0007669"/>
    <property type="project" value="InterPro"/>
</dbReference>
<gene>
    <name evidence="2" type="ORF">METZ01_LOCUS75550</name>
</gene>
<feature type="non-terminal residue" evidence="2">
    <location>
        <position position="319"/>
    </location>
</feature>